<keyword evidence="3" id="KW-1185">Reference proteome</keyword>
<dbReference type="InterPro" id="IPR024248">
    <property type="entry name" value="DUF2695"/>
</dbReference>
<sequence>MARRHDRSAWTRVVNDEMFLTVGTWSNSDVGGSWQGFHMERISITERAERILHDAASTLMTPTAGECLVCFVARQVDEFGCDGTHRFASQYRDSVAPRATELLARLSAMGACCCDCEMFMNTYEPATRLWSQANESVASDDFDEWADPKPPDNMSPCETTRRGSTKPCANWERTSRSRYR</sequence>
<accession>A0A4R9BSW6</accession>
<evidence type="ECO:0000313" key="2">
    <source>
        <dbReference type="EMBL" id="TFD90382.1"/>
    </source>
</evidence>
<evidence type="ECO:0000313" key="3">
    <source>
        <dbReference type="Proteomes" id="UP000297626"/>
    </source>
</evidence>
<organism evidence="2 3">
    <name type="scientific">Cryobacterium serini</name>
    <dbReference type="NCBI Taxonomy" id="1259201"/>
    <lineage>
        <taxon>Bacteria</taxon>
        <taxon>Bacillati</taxon>
        <taxon>Actinomycetota</taxon>
        <taxon>Actinomycetes</taxon>
        <taxon>Micrococcales</taxon>
        <taxon>Microbacteriaceae</taxon>
        <taxon>Cryobacterium</taxon>
    </lineage>
</organism>
<dbReference type="Proteomes" id="UP000297626">
    <property type="component" value="Unassembled WGS sequence"/>
</dbReference>
<dbReference type="Pfam" id="PF10905">
    <property type="entry name" value="DUF2695"/>
    <property type="match status" value="1"/>
</dbReference>
<evidence type="ECO:0000256" key="1">
    <source>
        <dbReference type="SAM" id="MobiDB-lite"/>
    </source>
</evidence>
<dbReference type="RefSeq" id="WP_134527128.1">
    <property type="nucleotide sequence ID" value="NZ_SOHN01000007.1"/>
</dbReference>
<dbReference type="EMBL" id="SOHN01000007">
    <property type="protein sequence ID" value="TFD90382.1"/>
    <property type="molecule type" value="Genomic_DNA"/>
</dbReference>
<reference evidence="2 3" key="1">
    <citation type="submission" date="2019-03" db="EMBL/GenBank/DDBJ databases">
        <title>Genomics of glacier-inhabiting Cryobacterium strains.</title>
        <authorList>
            <person name="Liu Q."/>
            <person name="Xin Y.-H."/>
        </authorList>
    </citation>
    <scope>NUCLEOTIDE SEQUENCE [LARGE SCALE GENOMIC DNA]</scope>
    <source>
        <strain evidence="2 3">Sr54</strain>
    </source>
</reference>
<protein>
    <submittedName>
        <fullName evidence="2">DUF2695 domain-containing protein</fullName>
    </submittedName>
</protein>
<proteinExistence type="predicted"/>
<feature type="region of interest" description="Disordered" evidence="1">
    <location>
        <begin position="140"/>
        <end position="180"/>
    </location>
</feature>
<gene>
    <name evidence="2" type="ORF">E3T51_02515</name>
</gene>
<name>A0A4R9BSW6_9MICO</name>
<comment type="caution">
    <text evidence="2">The sequence shown here is derived from an EMBL/GenBank/DDBJ whole genome shotgun (WGS) entry which is preliminary data.</text>
</comment>
<dbReference type="AlphaFoldDB" id="A0A4R9BSW6"/>